<gene>
    <name evidence="1" type="ORF">DZC73_20685</name>
</gene>
<evidence type="ECO:0000313" key="1">
    <source>
        <dbReference type="EMBL" id="RQP22719.1"/>
    </source>
</evidence>
<reference evidence="1 2" key="1">
    <citation type="submission" date="2018-08" db="EMBL/GenBank/DDBJ databases">
        <authorList>
            <person name="Khan S.A."/>
            <person name="Jeon C.O."/>
            <person name="Chun B.H."/>
            <person name="Jeong S.E."/>
        </authorList>
    </citation>
    <scope>NUCLEOTIDE SEQUENCE [LARGE SCALE GENOMIC DNA]</scope>
    <source>
        <strain evidence="1 2">S-16</strain>
    </source>
</reference>
<proteinExistence type="predicted"/>
<reference evidence="1 2" key="2">
    <citation type="submission" date="2018-12" db="EMBL/GenBank/DDBJ databases">
        <title>Rhizobacter gummiphilus sp. nov., a rubber-degrading bacterium isolated from the soil of a botanical garden in Japan.</title>
        <authorList>
            <person name="Shunsuke S.S."/>
        </authorList>
    </citation>
    <scope>NUCLEOTIDE SEQUENCE [LARGE SCALE GENOMIC DNA]</scope>
    <source>
        <strain evidence="1 2">S-16</strain>
    </source>
</reference>
<dbReference type="Proteomes" id="UP000267464">
    <property type="component" value="Unassembled WGS sequence"/>
</dbReference>
<keyword evidence="2" id="KW-1185">Reference proteome</keyword>
<accession>A0A3N7JNJ6</accession>
<dbReference type="EMBL" id="QUSW01000006">
    <property type="protein sequence ID" value="RQP22719.1"/>
    <property type="molecule type" value="Genomic_DNA"/>
</dbReference>
<protein>
    <submittedName>
        <fullName evidence="1">Uncharacterized protein</fullName>
    </submittedName>
</protein>
<organism evidence="1 2">
    <name type="scientific">Piscinibacter terrae</name>
    <dbReference type="NCBI Taxonomy" id="2496871"/>
    <lineage>
        <taxon>Bacteria</taxon>
        <taxon>Pseudomonadati</taxon>
        <taxon>Pseudomonadota</taxon>
        <taxon>Betaproteobacteria</taxon>
        <taxon>Burkholderiales</taxon>
        <taxon>Sphaerotilaceae</taxon>
        <taxon>Piscinibacter</taxon>
    </lineage>
</organism>
<dbReference type="AlphaFoldDB" id="A0A3N7JNJ6"/>
<sequence>MQRDGPRPAGTLEYFAMQNLRHAGPVAGVRTVTQGLAAPALARLVQSDPRAALGVQLAVSITAALRRGAAQWHSESQVDVANQAFAGDSAHGSSVARRAWQAAQTVMTTGGDAAATALTGLSIAHPALTVPAQAMASIQLRAHMLSMLREFLRPTINTVQVGNHGPHATWPAEGRNLRLDDIGALARLGFGTAAGALEFGAQVGMQLVLARQPAWNAATGWAALAGLIAGAANMLTSSVEDHLIDTAVARSMQRSDPTHVPHVHFESRNPLTRRELGRQFERVDARVLNQMLPAMLAAAVMQGLQPLMQRHQVGTVGQVLAQAAVNALMTGLVLGLLLAKTVQTYQLNDALREHRTRPQDTPT</sequence>
<name>A0A3N7JNJ6_9BURK</name>
<comment type="caution">
    <text evidence="1">The sequence shown here is derived from an EMBL/GenBank/DDBJ whole genome shotgun (WGS) entry which is preliminary data.</text>
</comment>
<evidence type="ECO:0000313" key="2">
    <source>
        <dbReference type="Proteomes" id="UP000267464"/>
    </source>
</evidence>